<protein>
    <submittedName>
        <fullName evidence="1">Uncharacterized protein</fullName>
    </submittedName>
</protein>
<sequence>MLRMFIRTINAKSMVRTMADKPPSPPPSVTKSKKPPISIFGLEGRYVSALYSAASQMNELEKVEKSLINLQKELKKPKIVDFCATSLISRAAKAKLLIAISNEAGMPKSMTNFLGLVAENGRLKLLDRMIKMYLAVMVAHRNEALCEVITADPLDDATRTKLVNILKRFVPAGKKIQLQELVKPDAIGGVVIGFEDKHIDMTIAKRITLYRGRIKYYIKYQ</sequence>
<evidence type="ECO:0000313" key="2">
    <source>
        <dbReference type="Proteomes" id="UP001231649"/>
    </source>
</evidence>
<gene>
    <name evidence="1" type="ORF">PYW08_016509</name>
</gene>
<organism evidence="1 2">
    <name type="scientific">Mythimna loreyi</name>
    <dbReference type="NCBI Taxonomy" id="667449"/>
    <lineage>
        <taxon>Eukaryota</taxon>
        <taxon>Metazoa</taxon>
        <taxon>Ecdysozoa</taxon>
        <taxon>Arthropoda</taxon>
        <taxon>Hexapoda</taxon>
        <taxon>Insecta</taxon>
        <taxon>Pterygota</taxon>
        <taxon>Neoptera</taxon>
        <taxon>Endopterygota</taxon>
        <taxon>Lepidoptera</taxon>
        <taxon>Glossata</taxon>
        <taxon>Ditrysia</taxon>
        <taxon>Noctuoidea</taxon>
        <taxon>Noctuidae</taxon>
        <taxon>Noctuinae</taxon>
        <taxon>Hadenini</taxon>
        <taxon>Mythimna</taxon>
    </lineage>
</organism>
<name>A0ACC2QXU9_9NEOP</name>
<accession>A0ACC2QXU9</accession>
<evidence type="ECO:0000313" key="1">
    <source>
        <dbReference type="EMBL" id="KAJ8728124.1"/>
    </source>
</evidence>
<dbReference type="Proteomes" id="UP001231649">
    <property type="component" value="Chromosome 9"/>
</dbReference>
<keyword evidence="2" id="KW-1185">Reference proteome</keyword>
<proteinExistence type="predicted"/>
<reference evidence="1" key="1">
    <citation type="submission" date="2023-03" db="EMBL/GenBank/DDBJ databases">
        <title>Chromosome-level genomes of two armyworms, Mythimna separata and Mythimna loreyi, provide insights into the biosynthesis and reception of sex pheromones.</title>
        <authorList>
            <person name="Zhao H."/>
        </authorList>
    </citation>
    <scope>NUCLEOTIDE SEQUENCE</scope>
    <source>
        <strain evidence="1">BeijingLab</strain>
    </source>
</reference>
<comment type="caution">
    <text evidence="1">The sequence shown here is derived from an EMBL/GenBank/DDBJ whole genome shotgun (WGS) entry which is preliminary data.</text>
</comment>
<dbReference type="EMBL" id="CM056785">
    <property type="protein sequence ID" value="KAJ8728124.1"/>
    <property type="molecule type" value="Genomic_DNA"/>
</dbReference>